<gene>
    <name evidence="1" type="ORF">GCM10023198_34890</name>
</gene>
<keyword evidence="2" id="KW-1185">Reference proteome</keyword>
<evidence type="ECO:0000313" key="1">
    <source>
        <dbReference type="EMBL" id="GAA4709140.1"/>
    </source>
</evidence>
<name>A0ABP8XK20_9MICO</name>
<evidence type="ECO:0000313" key="2">
    <source>
        <dbReference type="Proteomes" id="UP001500843"/>
    </source>
</evidence>
<comment type="caution">
    <text evidence="1">The sequence shown here is derived from an EMBL/GenBank/DDBJ whole genome shotgun (WGS) entry which is preliminary data.</text>
</comment>
<dbReference type="EMBL" id="BAABHM010000016">
    <property type="protein sequence ID" value="GAA4709140.1"/>
    <property type="molecule type" value="Genomic_DNA"/>
</dbReference>
<dbReference type="Proteomes" id="UP001500843">
    <property type="component" value="Unassembled WGS sequence"/>
</dbReference>
<protein>
    <submittedName>
        <fullName evidence="1">Uncharacterized protein</fullName>
    </submittedName>
</protein>
<organism evidence="1 2">
    <name type="scientific">Promicromonospora umidemergens</name>
    <dbReference type="NCBI Taxonomy" id="629679"/>
    <lineage>
        <taxon>Bacteria</taxon>
        <taxon>Bacillati</taxon>
        <taxon>Actinomycetota</taxon>
        <taxon>Actinomycetes</taxon>
        <taxon>Micrococcales</taxon>
        <taxon>Promicromonosporaceae</taxon>
        <taxon>Promicromonospora</taxon>
    </lineage>
</organism>
<sequence length="304" mass="32879">MLVLAVASLALTACQGGDLSSDVSVGENSSDSVAGSDASYTLDREIGAVILPLDRTVPDREDSNLITSAQWAAAAVCAREAGVGFMTDRYVENNAYRAEAFFGPWTIRQAEKYGFVEPWLTDADLVANGVMPEGHGDASSNNPEVSAVNGNLSDEEKAIVEDCWDSPEVKELDVKYGSAPWMEEVEEVDSRFIEGAAGGELFDELYACYREAGMEPAADVPGSVEGADPRVIDEEQIELAVKTVQCKEETQFTERLAKEWAQAQAQVLAPYTQELADQRAELDKLLSAAEAYLADHPEVAEPTR</sequence>
<reference evidence="2" key="1">
    <citation type="journal article" date="2019" name="Int. J. Syst. Evol. Microbiol.">
        <title>The Global Catalogue of Microorganisms (GCM) 10K type strain sequencing project: providing services to taxonomists for standard genome sequencing and annotation.</title>
        <authorList>
            <consortium name="The Broad Institute Genomics Platform"/>
            <consortium name="The Broad Institute Genome Sequencing Center for Infectious Disease"/>
            <person name="Wu L."/>
            <person name="Ma J."/>
        </authorList>
    </citation>
    <scope>NUCLEOTIDE SEQUENCE [LARGE SCALE GENOMIC DNA]</scope>
    <source>
        <strain evidence="2">JCM 17975</strain>
    </source>
</reference>
<proteinExistence type="predicted"/>
<accession>A0ABP8XK20</accession>